<feature type="transmembrane region" description="Helical" evidence="6">
    <location>
        <begin position="85"/>
        <end position="111"/>
    </location>
</feature>
<feature type="transmembrane region" description="Helical" evidence="6">
    <location>
        <begin position="267"/>
        <end position="288"/>
    </location>
</feature>
<evidence type="ECO:0008006" key="9">
    <source>
        <dbReference type="Google" id="ProtNLM"/>
    </source>
</evidence>
<organism evidence="7 8">
    <name type="scientific">Rhodococcus pseudokoreensis</name>
    <dbReference type="NCBI Taxonomy" id="2811421"/>
    <lineage>
        <taxon>Bacteria</taxon>
        <taxon>Bacillati</taxon>
        <taxon>Actinomycetota</taxon>
        <taxon>Actinomycetes</taxon>
        <taxon>Mycobacteriales</taxon>
        <taxon>Nocardiaceae</taxon>
        <taxon>Rhodococcus</taxon>
    </lineage>
</organism>
<protein>
    <recommendedName>
        <fullName evidence="9">Membrane protein involved in the export of O-antigen and teichoic acid</fullName>
    </recommendedName>
</protein>
<evidence type="ECO:0000256" key="6">
    <source>
        <dbReference type="SAM" id="Phobius"/>
    </source>
</evidence>
<feature type="transmembrane region" description="Helical" evidence="6">
    <location>
        <begin position="20"/>
        <end position="43"/>
    </location>
</feature>
<evidence type="ECO:0000313" key="8">
    <source>
        <dbReference type="Proteomes" id="UP000662986"/>
    </source>
</evidence>
<dbReference type="Proteomes" id="UP000662986">
    <property type="component" value="Chromosome"/>
</dbReference>
<feature type="transmembrane region" description="Helical" evidence="6">
    <location>
        <begin position="49"/>
        <end position="73"/>
    </location>
</feature>
<evidence type="ECO:0000256" key="5">
    <source>
        <dbReference type="ARBA" id="ARBA00023136"/>
    </source>
</evidence>
<feature type="transmembrane region" description="Helical" evidence="6">
    <location>
        <begin position="238"/>
        <end position="261"/>
    </location>
</feature>
<evidence type="ECO:0000256" key="4">
    <source>
        <dbReference type="ARBA" id="ARBA00022989"/>
    </source>
</evidence>
<evidence type="ECO:0000256" key="1">
    <source>
        <dbReference type="ARBA" id="ARBA00004651"/>
    </source>
</evidence>
<feature type="transmembrane region" description="Helical" evidence="6">
    <location>
        <begin position="131"/>
        <end position="156"/>
    </location>
</feature>
<dbReference type="EMBL" id="CP070619">
    <property type="protein sequence ID" value="QSE89735.1"/>
    <property type="molecule type" value="Genomic_DNA"/>
</dbReference>
<dbReference type="InterPro" id="IPR050833">
    <property type="entry name" value="Poly_Biosynth_Transport"/>
</dbReference>
<comment type="subcellular location">
    <subcellularLocation>
        <location evidence="1">Cell membrane</location>
        <topology evidence="1">Multi-pass membrane protein</topology>
    </subcellularLocation>
</comment>
<sequence>MMIFAISLPFSVWMRVLIGLGRNAIVVAVQSCIPVLNLVLILMCTLFDASATLLLSTSTAGFLVTNLVCFGIARRDSRVKRSLCQAAASSSAVVVSIVGTAVPMLIISASIPLTFQMDRLVLTHVAKVSDIAVYSVAATVFLPVFSVVQVAGRSLWGDFASNRADPEASLALLRRSLLFSIILGAVGSVSLLLIGPFVASWAVDGSIDVPVGLFLVFGALVLVQSVHNPSGNFLTDAAGLKFQAICMILMAVVSLPLSVFLGFSLGAIGVVLATVLAVLVFAMIPCLARSFLVLRAQINYLVEVRQDA</sequence>
<proteinExistence type="predicted"/>
<accession>A0A974W311</accession>
<reference evidence="7 8" key="2">
    <citation type="journal article" date="2022" name="Arch. Microbiol.">
        <title>Rhodococcus pseudokoreensis sp. nov. isolated from the rhizosphere of young M26 apple rootstocks.</title>
        <authorList>
            <person name="Kampfer P."/>
            <person name="Glaeser S.P."/>
            <person name="Blom J."/>
            <person name="Wolf J."/>
            <person name="Benning S."/>
            <person name="Schloter M."/>
            <person name="Neumann-Schaal M."/>
        </authorList>
    </citation>
    <scope>NUCLEOTIDE SEQUENCE [LARGE SCALE GENOMIC DNA]</scope>
    <source>
        <strain evidence="7 8">R79</strain>
    </source>
</reference>
<reference evidence="7 8" key="1">
    <citation type="journal article" date="2021" name="Microbiol. Resour. Announc.">
        <title>Complete Genome Sequences of Two Rhodococcus sp. Strains with Large and Linear Chromosomes, Isolated from Apple Rhizosphere.</title>
        <authorList>
            <person name="Benning S."/>
            <person name="Brugnone N."/>
            <person name="Siani R."/>
            <person name="Kublik S."/>
            <person name="Schloter M."/>
            <person name="Rad V."/>
        </authorList>
    </citation>
    <scope>NUCLEOTIDE SEQUENCE [LARGE SCALE GENOMIC DNA]</scope>
    <source>
        <strain evidence="7 8">R79</strain>
    </source>
</reference>
<name>A0A974W311_9NOCA</name>
<keyword evidence="4 6" id="KW-1133">Transmembrane helix</keyword>
<keyword evidence="2" id="KW-1003">Cell membrane</keyword>
<dbReference type="RefSeq" id="WP_206006165.1">
    <property type="nucleotide sequence ID" value="NZ_CP070619.1"/>
</dbReference>
<keyword evidence="5 6" id="KW-0472">Membrane</keyword>
<feature type="transmembrane region" description="Helical" evidence="6">
    <location>
        <begin position="177"/>
        <end position="203"/>
    </location>
</feature>
<feature type="transmembrane region" description="Helical" evidence="6">
    <location>
        <begin position="209"/>
        <end position="226"/>
    </location>
</feature>
<keyword evidence="3 6" id="KW-0812">Transmembrane</keyword>
<keyword evidence="8" id="KW-1185">Reference proteome</keyword>
<dbReference type="PANTHER" id="PTHR30250:SF11">
    <property type="entry name" value="O-ANTIGEN TRANSPORTER-RELATED"/>
    <property type="match status" value="1"/>
</dbReference>
<evidence type="ECO:0000256" key="3">
    <source>
        <dbReference type="ARBA" id="ARBA00022692"/>
    </source>
</evidence>
<evidence type="ECO:0000313" key="7">
    <source>
        <dbReference type="EMBL" id="QSE89735.1"/>
    </source>
</evidence>
<gene>
    <name evidence="7" type="ORF">JWS13_14390</name>
</gene>
<evidence type="ECO:0000256" key="2">
    <source>
        <dbReference type="ARBA" id="ARBA00022475"/>
    </source>
</evidence>
<dbReference type="PANTHER" id="PTHR30250">
    <property type="entry name" value="PST FAMILY PREDICTED COLANIC ACID TRANSPORTER"/>
    <property type="match status" value="1"/>
</dbReference>